<dbReference type="Gene3D" id="3.40.50.150">
    <property type="entry name" value="Vaccinia Virus protein VP39"/>
    <property type="match status" value="1"/>
</dbReference>
<dbReference type="EMBL" id="NRSD01000011">
    <property type="protein sequence ID" value="MBK1645252.1"/>
    <property type="molecule type" value="Genomic_DNA"/>
</dbReference>
<organism evidence="3 4">
    <name type="scientific">Thiocapsa imhoffii</name>
    <dbReference type="NCBI Taxonomy" id="382777"/>
    <lineage>
        <taxon>Bacteria</taxon>
        <taxon>Pseudomonadati</taxon>
        <taxon>Pseudomonadota</taxon>
        <taxon>Gammaproteobacteria</taxon>
        <taxon>Chromatiales</taxon>
        <taxon>Chromatiaceae</taxon>
        <taxon>Thiocapsa</taxon>
    </lineage>
</organism>
<dbReference type="PANTHER" id="PTHR44068">
    <property type="entry name" value="ZGC:194242"/>
    <property type="match status" value="1"/>
</dbReference>
<gene>
    <name evidence="3" type="ORF">CKO25_11480</name>
</gene>
<reference evidence="3 4" key="1">
    <citation type="journal article" date="2020" name="Microorganisms">
        <title>Osmotic Adaptation and Compatible Solute Biosynthesis of Phototrophic Bacteria as Revealed from Genome Analyses.</title>
        <authorList>
            <person name="Imhoff J.F."/>
            <person name="Rahn T."/>
            <person name="Kunzel S."/>
            <person name="Keller A."/>
            <person name="Neulinger S.C."/>
        </authorList>
    </citation>
    <scope>NUCLEOTIDE SEQUENCE [LARGE SCALE GENOMIC DNA]</scope>
    <source>
        <strain evidence="3 4">DSM 21303</strain>
    </source>
</reference>
<accession>A0A9X0WI97</accession>
<dbReference type="RefSeq" id="WP_200388062.1">
    <property type="nucleotide sequence ID" value="NZ_NRSD01000011.1"/>
</dbReference>
<evidence type="ECO:0000256" key="1">
    <source>
        <dbReference type="ARBA" id="ARBA00022679"/>
    </source>
</evidence>
<dbReference type="GO" id="GO:0032259">
    <property type="term" value="P:methylation"/>
    <property type="evidence" value="ECO:0007669"/>
    <property type="project" value="UniProtKB-KW"/>
</dbReference>
<evidence type="ECO:0000259" key="2">
    <source>
        <dbReference type="Pfam" id="PF08241"/>
    </source>
</evidence>
<evidence type="ECO:0000313" key="4">
    <source>
        <dbReference type="Proteomes" id="UP001138802"/>
    </source>
</evidence>
<name>A0A9X0WI97_9GAMM</name>
<comment type="caution">
    <text evidence="3">The sequence shown here is derived from an EMBL/GenBank/DDBJ whole genome shotgun (WGS) entry which is preliminary data.</text>
</comment>
<dbReference type="Pfam" id="PF08241">
    <property type="entry name" value="Methyltransf_11"/>
    <property type="match status" value="1"/>
</dbReference>
<keyword evidence="1" id="KW-0808">Transferase</keyword>
<dbReference type="GO" id="GO:0008757">
    <property type="term" value="F:S-adenosylmethionine-dependent methyltransferase activity"/>
    <property type="evidence" value="ECO:0007669"/>
    <property type="project" value="InterPro"/>
</dbReference>
<proteinExistence type="predicted"/>
<feature type="domain" description="Methyltransferase type 11" evidence="2">
    <location>
        <begin position="77"/>
        <end position="175"/>
    </location>
</feature>
<dbReference type="InterPro" id="IPR013216">
    <property type="entry name" value="Methyltransf_11"/>
</dbReference>
<dbReference type="SUPFAM" id="SSF53335">
    <property type="entry name" value="S-adenosyl-L-methionine-dependent methyltransferases"/>
    <property type="match status" value="1"/>
</dbReference>
<protein>
    <submittedName>
        <fullName evidence="3">SAM-dependent methyltransferase</fullName>
    </submittedName>
</protein>
<dbReference type="PANTHER" id="PTHR44068:SF11">
    <property type="entry name" value="GERANYL DIPHOSPHATE 2-C-METHYLTRANSFERASE"/>
    <property type="match status" value="1"/>
</dbReference>
<sequence>MSQRRFLDYLTWLYNPLTSWEVTRVYDLLSTDVATTHGLYLNLGYWSDAGQTLDEACEALTDLVAERAGVNPGDQVVDVGFGFADQDLRWAKTRQPARIRGLNITASQVAIARERVANAGLADRIELVVGSATAMPFATASADQVLAQECAFHFKTRADFFAEAFRVLRPGGRLVTADIIPMPPATSRWRRLKQRWSWGLVASKFAIPKDNVYGVDGYVERLEAAGFASVEVQSIRDRVYAPLHEALRRHPQILQRLHPATRLPARIALAMSAESVYGGLDYILATAVKPTDSPASA</sequence>
<dbReference type="CDD" id="cd02440">
    <property type="entry name" value="AdoMet_MTases"/>
    <property type="match status" value="1"/>
</dbReference>
<keyword evidence="4" id="KW-1185">Reference proteome</keyword>
<dbReference type="AlphaFoldDB" id="A0A9X0WI97"/>
<keyword evidence="3" id="KW-0489">Methyltransferase</keyword>
<dbReference type="InterPro" id="IPR050447">
    <property type="entry name" value="Erg6_SMT_methyltransf"/>
</dbReference>
<dbReference type="InterPro" id="IPR029063">
    <property type="entry name" value="SAM-dependent_MTases_sf"/>
</dbReference>
<dbReference type="Proteomes" id="UP001138802">
    <property type="component" value="Unassembled WGS sequence"/>
</dbReference>
<evidence type="ECO:0000313" key="3">
    <source>
        <dbReference type="EMBL" id="MBK1645252.1"/>
    </source>
</evidence>